<dbReference type="PANTHER" id="PTHR40112">
    <property type="entry name" value="H2HPP ISOMERASE"/>
    <property type="match status" value="1"/>
</dbReference>
<dbReference type="InterPro" id="IPR011051">
    <property type="entry name" value="RmlC_Cupin_sf"/>
</dbReference>
<gene>
    <name evidence="2" type="ORF">S01H4_46987</name>
</gene>
<name>X1CRC3_9ZZZZ</name>
<feature type="domain" description="Cupin type-2" evidence="1">
    <location>
        <begin position="36"/>
        <end position="96"/>
    </location>
</feature>
<dbReference type="InterPro" id="IPR013096">
    <property type="entry name" value="Cupin_2"/>
</dbReference>
<dbReference type="InterPro" id="IPR025499">
    <property type="entry name" value="KdgF"/>
</dbReference>
<evidence type="ECO:0000259" key="1">
    <source>
        <dbReference type="Pfam" id="PF07883"/>
    </source>
</evidence>
<accession>X1CRC3</accession>
<dbReference type="InterPro" id="IPR052535">
    <property type="entry name" value="Bacilysin_H2HPP_isomerase"/>
</dbReference>
<dbReference type="AlphaFoldDB" id="X1CRC3"/>
<reference evidence="2" key="1">
    <citation type="journal article" date="2014" name="Front. Microbiol.">
        <title>High frequency of phylogenetically diverse reductive dehalogenase-homologous genes in deep subseafloor sedimentary metagenomes.</title>
        <authorList>
            <person name="Kawai M."/>
            <person name="Futagami T."/>
            <person name="Toyoda A."/>
            <person name="Takaki Y."/>
            <person name="Nishi S."/>
            <person name="Hori S."/>
            <person name="Arai W."/>
            <person name="Tsubouchi T."/>
            <person name="Morono Y."/>
            <person name="Uchiyama I."/>
            <person name="Ito T."/>
            <person name="Fujiyama A."/>
            <person name="Inagaki F."/>
            <person name="Takami H."/>
        </authorList>
    </citation>
    <scope>NUCLEOTIDE SEQUENCE</scope>
    <source>
        <strain evidence="2">Expedition CK06-06</strain>
    </source>
</reference>
<dbReference type="InterPro" id="IPR014710">
    <property type="entry name" value="RmlC-like_jellyroll"/>
</dbReference>
<dbReference type="CDD" id="cd02238">
    <property type="entry name" value="cupin_KdgF"/>
    <property type="match status" value="1"/>
</dbReference>
<comment type="caution">
    <text evidence="2">The sequence shown here is derived from an EMBL/GenBank/DDBJ whole genome shotgun (WGS) entry which is preliminary data.</text>
</comment>
<dbReference type="SUPFAM" id="SSF51182">
    <property type="entry name" value="RmlC-like cupins"/>
    <property type="match status" value="1"/>
</dbReference>
<organism evidence="2">
    <name type="scientific">marine sediment metagenome</name>
    <dbReference type="NCBI Taxonomy" id="412755"/>
    <lineage>
        <taxon>unclassified sequences</taxon>
        <taxon>metagenomes</taxon>
        <taxon>ecological metagenomes</taxon>
    </lineage>
</organism>
<sequence length="109" mass="12539">MRKNLVSKNSVDSVEILHGIYRKTLTYNKNMMLCYFNLIKGSQIPLHSHKEHQIGYVLKGKLKFITENGEFIAKEGDSYVFDSNEKHGAVILEDTDVIDVFSPARDDYK</sequence>
<dbReference type="Pfam" id="PF07883">
    <property type="entry name" value="Cupin_2"/>
    <property type="match status" value="1"/>
</dbReference>
<proteinExistence type="predicted"/>
<dbReference type="PIRSF" id="PIRSF029883">
    <property type="entry name" value="KdgF"/>
    <property type="match status" value="1"/>
</dbReference>
<evidence type="ECO:0000313" key="2">
    <source>
        <dbReference type="EMBL" id="GAG95492.1"/>
    </source>
</evidence>
<dbReference type="Gene3D" id="2.60.120.10">
    <property type="entry name" value="Jelly Rolls"/>
    <property type="match status" value="1"/>
</dbReference>
<dbReference type="PANTHER" id="PTHR40112:SF1">
    <property type="entry name" value="H2HPP ISOMERASE"/>
    <property type="match status" value="1"/>
</dbReference>
<protein>
    <recommendedName>
        <fullName evidence="1">Cupin type-2 domain-containing protein</fullName>
    </recommendedName>
</protein>
<dbReference type="EMBL" id="BART01026321">
    <property type="protein sequence ID" value="GAG95492.1"/>
    <property type="molecule type" value="Genomic_DNA"/>
</dbReference>